<keyword evidence="3" id="KW-1185">Reference proteome</keyword>
<dbReference type="Proteomes" id="UP000823388">
    <property type="component" value="Chromosome 5N"/>
</dbReference>
<name>A0A8T0RV49_PANVG</name>
<accession>A0A8T0RV49</accession>
<comment type="caution">
    <text evidence="2">The sequence shown here is derived from an EMBL/GenBank/DDBJ whole genome shotgun (WGS) entry which is preliminary data.</text>
</comment>
<evidence type="ECO:0000313" key="2">
    <source>
        <dbReference type="EMBL" id="KAG2590271.1"/>
    </source>
</evidence>
<dbReference type="AlphaFoldDB" id="A0A8T0RV49"/>
<dbReference type="EMBL" id="CM029046">
    <property type="protein sequence ID" value="KAG2590271.1"/>
    <property type="molecule type" value="Genomic_DNA"/>
</dbReference>
<organism evidence="2 3">
    <name type="scientific">Panicum virgatum</name>
    <name type="common">Blackwell switchgrass</name>
    <dbReference type="NCBI Taxonomy" id="38727"/>
    <lineage>
        <taxon>Eukaryota</taxon>
        <taxon>Viridiplantae</taxon>
        <taxon>Streptophyta</taxon>
        <taxon>Embryophyta</taxon>
        <taxon>Tracheophyta</taxon>
        <taxon>Spermatophyta</taxon>
        <taxon>Magnoliopsida</taxon>
        <taxon>Liliopsida</taxon>
        <taxon>Poales</taxon>
        <taxon>Poaceae</taxon>
        <taxon>PACMAD clade</taxon>
        <taxon>Panicoideae</taxon>
        <taxon>Panicodae</taxon>
        <taxon>Paniceae</taxon>
        <taxon>Panicinae</taxon>
        <taxon>Panicum</taxon>
        <taxon>Panicum sect. Hiantes</taxon>
    </lineage>
</organism>
<sequence length="206" mass="22003">MERSLPTHASSDPPQEATERRPPCGPRQARAPHRDHTQGGGSTLQRAASSSQGAGGQAGSGLAAARGYPSARCRRKGSSGSAAGSSASASARHRRKIRQRPMIAQRSRAALSHPIEERCLDPTSTSPPSAGALGPLLIRTARDPPREIYSSSPCRAEIPWRCSSDVETSSPLVAVPLMMKASLSMERMMCRGKMVQNVTLCYRLFV</sequence>
<protein>
    <submittedName>
        <fullName evidence="2">Uncharacterized protein</fullName>
    </submittedName>
</protein>
<reference evidence="2" key="1">
    <citation type="submission" date="2020-05" db="EMBL/GenBank/DDBJ databases">
        <title>WGS assembly of Panicum virgatum.</title>
        <authorList>
            <person name="Lovell J.T."/>
            <person name="Jenkins J."/>
            <person name="Shu S."/>
            <person name="Juenger T.E."/>
            <person name="Schmutz J."/>
        </authorList>
    </citation>
    <scope>NUCLEOTIDE SEQUENCE</scope>
    <source>
        <strain evidence="2">AP13</strain>
    </source>
</reference>
<evidence type="ECO:0000256" key="1">
    <source>
        <dbReference type="SAM" id="MobiDB-lite"/>
    </source>
</evidence>
<gene>
    <name evidence="2" type="ORF">PVAP13_5NG259200</name>
</gene>
<feature type="region of interest" description="Disordered" evidence="1">
    <location>
        <begin position="1"/>
        <end position="110"/>
    </location>
</feature>
<feature type="compositionally biased region" description="Low complexity" evidence="1">
    <location>
        <begin position="78"/>
        <end position="90"/>
    </location>
</feature>
<feature type="compositionally biased region" description="Low complexity" evidence="1">
    <location>
        <begin position="60"/>
        <end position="71"/>
    </location>
</feature>
<evidence type="ECO:0000313" key="3">
    <source>
        <dbReference type="Proteomes" id="UP000823388"/>
    </source>
</evidence>
<proteinExistence type="predicted"/>